<dbReference type="Proteomes" id="UP000479710">
    <property type="component" value="Unassembled WGS sequence"/>
</dbReference>
<feature type="compositionally biased region" description="Basic and acidic residues" evidence="1">
    <location>
        <begin position="73"/>
        <end position="86"/>
    </location>
</feature>
<dbReference type="AlphaFoldDB" id="A0A6G1CJW8"/>
<dbReference type="EMBL" id="SPHZ02000009">
    <property type="protein sequence ID" value="KAF0900436.1"/>
    <property type="molecule type" value="Genomic_DNA"/>
</dbReference>
<feature type="region of interest" description="Disordered" evidence="1">
    <location>
        <begin position="1"/>
        <end position="23"/>
    </location>
</feature>
<evidence type="ECO:0000256" key="1">
    <source>
        <dbReference type="SAM" id="MobiDB-lite"/>
    </source>
</evidence>
<organism evidence="2 3">
    <name type="scientific">Oryza meyeriana var. granulata</name>
    <dbReference type="NCBI Taxonomy" id="110450"/>
    <lineage>
        <taxon>Eukaryota</taxon>
        <taxon>Viridiplantae</taxon>
        <taxon>Streptophyta</taxon>
        <taxon>Embryophyta</taxon>
        <taxon>Tracheophyta</taxon>
        <taxon>Spermatophyta</taxon>
        <taxon>Magnoliopsida</taxon>
        <taxon>Liliopsida</taxon>
        <taxon>Poales</taxon>
        <taxon>Poaceae</taxon>
        <taxon>BOP clade</taxon>
        <taxon>Oryzoideae</taxon>
        <taxon>Oryzeae</taxon>
        <taxon>Oryzinae</taxon>
        <taxon>Oryza</taxon>
        <taxon>Oryza meyeriana</taxon>
    </lineage>
</organism>
<keyword evidence="3" id="KW-1185">Reference proteome</keyword>
<comment type="caution">
    <text evidence="2">The sequence shown here is derived from an EMBL/GenBank/DDBJ whole genome shotgun (WGS) entry which is preliminary data.</text>
</comment>
<sequence>MSPAPLRRRRKGRDPRRKRRRGDEIWWRRVVEGAKPPSSVLSNADVDMRDLGVDDHHHSPAAVEPFYMLTPGEGRHADEGGRCIDRRRGRHAGPLLSGASKSGLPCSRRGPTATGSCVRSRRQACPGSTMQGGRVVGDRRGGERAPDPPPEFPSTRAQAWMAVEASSQLAGRVERGTGEH</sequence>
<evidence type="ECO:0000313" key="3">
    <source>
        <dbReference type="Proteomes" id="UP000479710"/>
    </source>
</evidence>
<feature type="compositionally biased region" description="Basic and acidic residues" evidence="1">
    <location>
        <begin position="136"/>
        <end position="146"/>
    </location>
</feature>
<proteinExistence type="predicted"/>
<name>A0A6G1CJW8_9ORYZ</name>
<accession>A0A6G1CJW8</accession>
<gene>
    <name evidence="2" type="ORF">E2562_031777</name>
</gene>
<protein>
    <submittedName>
        <fullName evidence="2">Uncharacterized protein</fullName>
    </submittedName>
</protein>
<reference evidence="2 3" key="1">
    <citation type="submission" date="2019-11" db="EMBL/GenBank/DDBJ databases">
        <title>Whole genome sequence of Oryza granulata.</title>
        <authorList>
            <person name="Li W."/>
        </authorList>
    </citation>
    <scope>NUCLEOTIDE SEQUENCE [LARGE SCALE GENOMIC DNA]</scope>
    <source>
        <strain evidence="3">cv. Menghai</strain>
        <tissue evidence="2">Leaf</tissue>
    </source>
</reference>
<feature type="compositionally biased region" description="Basic residues" evidence="1">
    <location>
        <begin position="1"/>
        <end position="20"/>
    </location>
</feature>
<evidence type="ECO:0000313" key="2">
    <source>
        <dbReference type="EMBL" id="KAF0900436.1"/>
    </source>
</evidence>
<feature type="region of interest" description="Disordered" evidence="1">
    <location>
        <begin position="65"/>
        <end position="154"/>
    </location>
</feature>